<organism evidence="1 2">
    <name type="scientific">Rubroshorea leprosula</name>
    <dbReference type="NCBI Taxonomy" id="152421"/>
    <lineage>
        <taxon>Eukaryota</taxon>
        <taxon>Viridiplantae</taxon>
        <taxon>Streptophyta</taxon>
        <taxon>Embryophyta</taxon>
        <taxon>Tracheophyta</taxon>
        <taxon>Spermatophyta</taxon>
        <taxon>Magnoliopsida</taxon>
        <taxon>eudicotyledons</taxon>
        <taxon>Gunneridae</taxon>
        <taxon>Pentapetalae</taxon>
        <taxon>rosids</taxon>
        <taxon>malvids</taxon>
        <taxon>Malvales</taxon>
        <taxon>Dipterocarpaceae</taxon>
        <taxon>Rubroshorea</taxon>
    </lineage>
</organism>
<gene>
    <name evidence="1" type="ORF">SLEP1_g52683</name>
</gene>
<reference evidence="1 2" key="1">
    <citation type="journal article" date="2021" name="Commun. Biol.">
        <title>The genome of Shorea leprosula (Dipterocarpaceae) highlights the ecological relevance of drought in aseasonal tropical rainforests.</title>
        <authorList>
            <person name="Ng K.K.S."/>
            <person name="Kobayashi M.J."/>
            <person name="Fawcett J.A."/>
            <person name="Hatakeyama M."/>
            <person name="Paape T."/>
            <person name="Ng C.H."/>
            <person name="Ang C.C."/>
            <person name="Tnah L.H."/>
            <person name="Lee C.T."/>
            <person name="Nishiyama T."/>
            <person name="Sese J."/>
            <person name="O'Brien M.J."/>
            <person name="Copetti D."/>
            <person name="Mohd Noor M.I."/>
            <person name="Ong R.C."/>
            <person name="Putra M."/>
            <person name="Sireger I.Z."/>
            <person name="Indrioko S."/>
            <person name="Kosugi Y."/>
            <person name="Izuno A."/>
            <person name="Isagi Y."/>
            <person name="Lee S.L."/>
            <person name="Shimizu K.K."/>
        </authorList>
    </citation>
    <scope>NUCLEOTIDE SEQUENCE [LARGE SCALE GENOMIC DNA]</scope>
    <source>
        <strain evidence="1">214</strain>
    </source>
</reference>
<name>A0AAV5MAG9_9ROSI</name>
<proteinExistence type="predicted"/>
<sequence length="67" mass="7405">MFFSVSSTVPPVDTPTRLIERFFSNFLRCPSTTRSHSGPVSRNINNLKGMICYKVMCMSSASPTISA</sequence>
<evidence type="ECO:0000313" key="1">
    <source>
        <dbReference type="EMBL" id="GKV45622.1"/>
    </source>
</evidence>
<comment type="caution">
    <text evidence="1">The sequence shown here is derived from an EMBL/GenBank/DDBJ whole genome shotgun (WGS) entry which is preliminary data.</text>
</comment>
<accession>A0AAV5MAG9</accession>
<dbReference type="Proteomes" id="UP001054252">
    <property type="component" value="Unassembled WGS sequence"/>
</dbReference>
<keyword evidence="2" id="KW-1185">Reference proteome</keyword>
<dbReference type="AlphaFoldDB" id="A0AAV5MAG9"/>
<protein>
    <submittedName>
        <fullName evidence="1">Uncharacterized protein</fullName>
    </submittedName>
</protein>
<dbReference type="EMBL" id="BPVZ01000196">
    <property type="protein sequence ID" value="GKV45622.1"/>
    <property type="molecule type" value="Genomic_DNA"/>
</dbReference>
<evidence type="ECO:0000313" key="2">
    <source>
        <dbReference type="Proteomes" id="UP001054252"/>
    </source>
</evidence>